<comment type="caution">
    <text evidence="8">The sequence shown here is derived from an EMBL/GenBank/DDBJ whole genome shotgun (WGS) entry which is preliminary data.</text>
</comment>
<comment type="similarity">
    <text evidence="7">Belongs to the glycosyl hydrolase 74 family.</text>
</comment>
<keyword evidence="9" id="KW-1185">Reference proteome</keyword>
<gene>
    <name evidence="8" type="ORF">DFJ66_8336</name>
</gene>
<reference evidence="8 9" key="1">
    <citation type="submission" date="2018-10" db="EMBL/GenBank/DDBJ databases">
        <title>Sequencing the genomes of 1000 actinobacteria strains.</title>
        <authorList>
            <person name="Klenk H.-P."/>
        </authorList>
    </citation>
    <scope>NUCLEOTIDE SEQUENCE [LARGE SCALE GENOMIC DNA]</scope>
    <source>
        <strain evidence="8 9">DSM 43911</strain>
    </source>
</reference>
<evidence type="ECO:0008006" key="10">
    <source>
        <dbReference type="Google" id="ProtNLM"/>
    </source>
</evidence>
<evidence type="ECO:0000256" key="1">
    <source>
        <dbReference type="ARBA" id="ARBA00022729"/>
    </source>
</evidence>
<dbReference type="FunFam" id="2.130.10.10:FF:000534">
    <property type="entry name" value="Xyloglucanase Xgh74A"/>
    <property type="match status" value="1"/>
</dbReference>
<evidence type="ECO:0000256" key="5">
    <source>
        <dbReference type="ARBA" id="ARBA00023295"/>
    </source>
</evidence>
<proteinExistence type="inferred from homology"/>
<evidence type="ECO:0000256" key="3">
    <source>
        <dbReference type="ARBA" id="ARBA00023001"/>
    </source>
</evidence>
<evidence type="ECO:0000313" key="8">
    <source>
        <dbReference type="EMBL" id="RKT74961.1"/>
    </source>
</evidence>
<dbReference type="InterPro" id="IPR015943">
    <property type="entry name" value="WD40/YVTN_repeat-like_dom_sf"/>
</dbReference>
<dbReference type="AlphaFoldDB" id="A0A495XK80"/>
<evidence type="ECO:0000256" key="2">
    <source>
        <dbReference type="ARBA" id="ARBA00022801"/>
    </source>
</evidence>
<dbReference type="PANTHER" id="PTHR43739">
    <property type="entry name" value="XYLOGLUCANASE (EUROFUNG)"/>
    <property type="match status" value="1"/>
</dbReference>
<evidence type="ECO:0000256" key="4">
    <source>
        <dbReference type="ARBA" id="ARBA00023277"/>
    </source>
</evidence>
<dbReference type="InterPro" id="IPR052025">
    <property type="entry name" value="Xyloglucanase_GH74"/>
</dbReference>
<dbReference type="GO" id="GO:0016798">
    <property type="term" value="F:hydrolase activity, acting on glycosyl bonds"/>
    <property type="evidence" value="ECO:0007669"/>
    <property type="project" value="UniProtKB-KW"/>
</dbReference>
<sequence length="792" mass="84468">MSSSPDSPPPHPTAQGPGRRTVLRSAVAAAAVVAGGVPLASAGIASAGPAGGYAWRNAEIVGGGFVTGIVFSQSEPGLVYARTDIGGAYRLDKRTRRWVPLLDWVDWDHYGHTGVISIATDEVDPDRVYAAVGTYTMPEWDPSMGAILRSTDRGRTWRTTELPFRLGGNMPGRGIGERLVVDPHRNNVLYFGARGGHGLWRSVDHGKTWARVEDFPNAGNFVPDPNDTGGYNGDNLGVLQVVFDKRGGRRGRPTPTLYVTVADKENILYRSTDAGRTWQRVPGQPTGFLPHKAVFDHKGGFLYLATSDTAGPYDGGKGDVWKLDTATDTWTRISPVPSTSPDCRWGYSGLSIDRRNPGTLMVATQISWHPDIILFRSTDGGASWTRAWDLVSDTERTFRYTMDISASPWLTWNATAAPPVTVPKLGWMTEALEIDPFRSDHFLYGTGATIYGSDNLTAWDTGGTVRIDVRARGLEETAVLSLISPPVGAHLFSAVGDVGGFRHTDFSRATKMYDTPTFGTTVALDFAEKAPGTIVRAGHPTSGWTQHFAISVDGGDTWTPSGSEPPGVTGPGAEDSAVAVAADGSRVVWAPAGAPVSWSADAGRTWTACEGVPSGALVRADRVNPAVFYACLAGTFYRSTDGGRHFTPTAATGLPAEGNVRFKPVPGHEGDIWLGGGKTGKVYGLWRSTDGGTSFTRLPGVEEGDNVGFGKAAPGSAYPAVYTSSRIGGVRGLFRSDNAGRTWTRINDDQHQFAWTGGTITGDPRIHGRVYVGTNGRGVLCGEPVRSVDAEG</sequence>
<keyword evidence="1" id="KW-0732">Signal</keyword>
<evidence type="ECO:0000256" key="6">
    <source>
        <dbReference type="ARBA" id="ARBA00023326"/>
    </source>
</evidence>
<keyword evidence="5" id="KW-0326">Glycosidase</keyword>
<dbReference type="PANTHER" id="PTHR43739:SF2">
    <property type="entry name" value="OLIGOXYLOGLUCAN-REDUCING END-SPECIFIC XYLOGLUCANASE-RELATED"/>
    <property type="match status" value="1"/>
</dbReference>
<keyword evidence="2" id="KW-0378">Hydrolase</keyword>
<organism evidence="8 9">
    <name type="scientific">Saccharothrix variisporea</name>
    <dbReference type="NCBI Taxonomy" id="543527"/>
    <lineage>
        <taxon>Bacteria</taxon>
        <taxon>Bacillati</taxon>
        <taxon>Actinomycetota</taxon>
        <taxon>Actinomycetes</taxon>
        <taxon>Pseudonocardiales</taxon>
        <taxon>Pseudonocardiaceae</taxon>
        <taxon>Saccharothrix</taxon>
    </lineage>
</organism>
<keyword evidence="6" id="KW-0624">Polysaccharide degradation</keyword>
<dbReference type="GO" id="GO:0030245">
    <property type="term" value="P:cellulose catabolic process"/>
    <property type="evidence" value="ECO:0007669"/>
    <property type="project" value="UniProtKB-KW"/>
</dbReference>
<dbReference type="PROSITE" id="PS51318">
    <property type="entry name" value="TAT"/>
    <property type="match status" value="1"/>
</dbReference>
<protein>
    <recommendedName>
        <fullName evidence="10">Xyloglucanase</fullName>
    </recommendedName>
</protein>
<keyword evidence="4" id="KW-0119">Carbohydrate metabolism</keyword>
<name>A0A495XK80_9PSEU</name>
<evidence type="ECO:0000256" key="7">
    <source>
        <dbReference type="ARBA" id="ARBA00037986"/>
    </source>
</evidence>
<evidence type="ECO:0000313" key="9">
    <source>
        <dbReference type="Proteomes" id="UP000272729"/>
    </source>
</evidence>
<dbReference type="Gene3D" id="2.130.10.10">
    <property type="entry name" value="YVTN repeat-like/Quinoprotein amine dehydrogenase"/>
    <property type="match status" value="2"/>
</dbReference>
<dbReference type="InterPro" id="IPR006311">
    <property type="entry name" value="TAT_signal"/>
</dbReference>
<dbReference type="Proteomes" id="UP000272729">
    <property type="component" value="Unassembled WGS sequence"/>
</dbReference>
<accession>A0A495XK80</accession>
<dbReference type="SUPFAM" id="SSF110296">
    <property type="entry name" value="Oligoxyloglucan reducing end-specific cellobiohydrolase"/>
    <property type="match status" value="2"/>
</dbReference>
<dbReference type="GO" id="GO:0010411">
    <property type="term" value="P:xyloglucan metabolic process"/>
    <property type="evidence" value="ECO:0007669"/>
    <property type="project" value="TreeGrafter"/>
</dbReference>
<dbReference type="CDD" id="cd15482">
    <property type="entry name" value="Sialidase_non-viral"/>
    <property type="match status" value="2"/>
</dbReference>
<dbReference type="EMBL" id="RBXR01000001">
    <property type="protein sequence ID" value="RKT74961.1"/>
    <property type="molecule type" value="Genomic_DNA"/>
</dbReference>
<dbReference type="RefSeq" id="WP_211351490.1">
    <property type="nucleotide sequence ID" value="NZ_JBIUBA010000026.1"/>
</dbReference>
<keyword evidence="3" id="KW-0136">Cellulose degradation</keyword>